<dbReference type="AlphaFoldDB" id="A0A1I7GTT2"/>
<dbReference type="SUPFAM" id="SSF56935">
    <property type="entry name" value="Porins"/>
    <property type="match status" value="1"/>
</dbReference>
<dbReference type="RefSeq" id="WP_074927748.1">
    <property type="nucleotide sequence ID" value="NZ_FPBL01000003.1"/>
</dbReference>
<name>A0A1I7GTT2_9PROT</name>
<reference evidence="1 2" key="1">
    <citation type="submission" date="2016-10" db="EMBL/GenBank/DDBJ databases">
        <authorList>
            <person name="de Groot N.N."/>
        </authorList>
    </citation>
    <scope>NUCLEOTIDE SEQUENCE [LARGE SCALE GENOMIC DNA]</scope>
    <source>
        <strain evidence="1 2">Nm24</strain>
    </source>
</reference>
<dbReference type="NCBIfam" id="TIGR03016">
    <property type="entry name" value="pepcterm_hypo_1"/>
    <property type="match status" value="1"/>
</dbReference>
<dbReference type="Proteomes" id="UP000183926">
    <property type="component" value="Unassembled WGS sequence"/>
</dbReference>
<protein>
    <submittedName>
        <fullName evidence="1">Uncharacterized protein, PEP-CTERM system associated</fullName>
    </submittedName>
</protein>
<organism evidence="1 2">
    <name type="scientific">Nitrosomonas eutropha</name>
    <dbReference type="NCBI Taxonomy" id="916"/>
    <lineage>
        <taxon>Bacteria</taxon>
        <taxon>Pseudomonadati</taxon>
        <taxon>Pseudomonadota</taxon>
        <taxon>Betaproteobacteria</taxon>
        <taxon>Nitrosomonadales</taxon>
        <taxon>Nitrosomonadaceae</taxon>
        <taxon>Nitrosomonas</taxon>
    </lineage>
</organism>
<accession>A0A1I7GTT2</accession>
<gene>
    <name evidence="1" type="ORF">SAMN05216339_103169</name>
</gene>
<proteinExistence type="predicted"/>
<evidence type="ECO:0000313" key="1">
    <source>
        <dbReference type="EMBL" id="SFU51834.1"/>
    </source>
</evidence>
<dbReference type="OrthoDB" id="8522878at2"/>
<sequence>MKSLGYADSRFSRWIACLWGGCIVGLGSSVFQVNAAEWNIQPRLMVSETYTDNVRLGGGIGFGGGGFGSQGGGEFITQINPGISITGEGRHFKANLGYTMNNLIYAKNERFLMRHQLNTNGTAEIVKNHFFVDARAVVTQQNISLLGPQALDNASLTGNRRDTRTWSISPYVRQRFKNLAAGEIRYIHGEVSSNTRSFSNSASDSAIFSLNSGSAFRTLGWGMDFSHTEINRKYSGPRLGTLRTIEMDRASGSLKYVVTSHFNLIGTAGYEHNSFVSIRGKTSSPFWTIGFSWTPTERTNVSASGGKRFFGDTYAASVDHRTRSTVWNLSYVEDITTFGQQSLSGGSILSADMLSQLLSGTQNSEALLNQGLSSSFSDPNNFLTNRLFLLRRLQASLTLNGKKNSLVFRAYNYSRKSLSPDEEDADLLGAANAMLTRNTTQTGGNVLWNHRLSPRSNANINFGYIKTSYDLTGQRDDNIIMTAGLNKQFTSKMTGSIMYSHLRRESDRSNGNYNANVVTATVNINF</sequence>
<evidence type="ECO:0000313" key="2">
    <source>
        <dbReference type="Proteomes" id="UP000183926"/>
    </source>
</evidence>
<dbReference type="InterPro" id="IPR017467">
    <property type="entry name" value="CHP03016_PEP-CTERM"/>
</dbReference>
<dbReference type="EMBL" id="FPBL01000003">
    <property type="protein sequence ID" value="SFU51834.1"/>
    <property type="molecule type" value="Genomic_DNA"/>
</dbReference>